<evidence type="ECO:0000256" key="3">
    <source>
        <dbReference type="ARBA" id="ARBA00022692"/>
    </source>
</evidence>
<keyword evidence="2" id="KW-0813">Transport</keyword>
<keyword evidence="7" id="KW-0472">Membrane</keyword>
<dbReference type="Proteomes" id="UP000237846">
    <property type="component" value="Unassembled WGS sequence"/>
</dbReference>
<keyword evidence="5" id="KW-1133">Transmembrane helix</keyword>
<organism evidence="9 10">
    <name type="scientific">Allonocardiopsis opalescens</name>
    <dbReference type="NCBI Taxonomy" id="1144618"/>
    <lineage>
        <taxon>Bacteria</taxon>
        <taxon>Bacillati</taxon>
        <taxon>Actinomycetota</taxon>
        <taxon>Actinomycetes</taxon>
        <taxon>Streptosporangiales</taxon>
        <taxon>Allonocardiopsis</taxon>
    </lineage>
</organism>
<dbReference type="PANTHER" id="PTHR33162">
    <property type="entry name" value="SEC-INDEPENDENT PROTEIN TRANSLOCASE PROTEIN TATA, CHLOROPLASTIC"/>
    <property type="match status" value="1"/>
</dbReference>
<proteinExistence type="predicted"/>
<feature type="region of interest" description="Disordered" evidence="8">
    <location>
        <begin position="83"/>
        <end position="120"/>
    </location>
</feature>
<dbReference type="OrthoDB" id="3267321at2"/>
<gene>
    <name evidence="9" type="ORF">CLV72_10241</name>
</gene>
<dbReference type="AlphaFoldDB" id="A0A2T0Q9B8"/>
<keyword evidence="4" id="KW-0653">Protein transport</keyword>
<comment type="subcellular location">
    <subcellularLocation>
        <location evidence="1">Membrane</location>
        <topology evidence="1">Single-pass membrane protein</topology>
    </subcellularLocation>
</comment>
<dbReference type="RefSeq" id="WP_106241672.1">
    <property type="nucleotide sequence ID" value="NZ_PVZC01000002.1"/>
</dbReference>
<dbReference type="Gene3D" id="1.20.5.3310">
    <property type="match status" value="1"/>
</dbReference>
<evidence type="ECO:0000256" key="2">
    <source>
        <dbReference type="ARBA" id="ARBA00022448"/>
    </source>
</evidence>
<dbReference type="EMBL" id="PVZC01000002">
    <property type="protein sequence ID" value="PRY00412.1"/>
    <property type="molecule type" value="Genomic_DNA"/>
</dbReference>
<keyword evidence="3" id="KW-0812">Transmembrane</keyword>
<dbReference type="InterPro" id="IPR003369">
    <property type="entry name" value="TatA/B/E"/>
</dbReference>
<evidence type="ECO:0000313" key="10">
    <source>
        <dbReference type="Proteomes" id="UP000237846"/>
    </source>
</evidence>
<evidence type="ECO:0000256" key="4">
    <source>
        <dbReference type="ARBA" id="ARBA00022927"/>
    </source>
</evidence>
<dbReference type="NCBIfam" id="NF002377">
    <property type="entry name" value="PRK01371.1-4"/>
    <property type="match status" value="1"/>
</dbReference>
<protein>
    <submittedName>
        <fullName evidence="9">Sec-independent protein translocase protein TatB</fullName>
    </submittedName>
</protein>
<reference evidence="9 10" key="1">
    <citation type="submission" date="2018-03" db="EMBL/GenBank/DDBJ databases">
        <title>Genomic Encyclopedia of Archaeal and Bacterial Type Strains, Phase II (KMG-II): from individual species to whole genera.</title>
        <authorList>
            <person name="Goeker M."/>
        </authorList>
    </citation>
    <scope>NUCLEOTIDE SEQUENCE [LARGE SCALE GENOMIC DNA]</scope>
    <source>
        <strain evidence="9 10">DSM 45601</strain>
    </source>
</reference>
<evidence type="ECO:0000256" key="6">
    <source>
        <dbReference type="ARBA" id="ARBA00023010"/>
    </source>
</evidence>
<evidence type="ECO:0000313" key="9">
    <source>
        <dbReference type="EMBL" id="PRY00412.1"/>
    </source>
</evidence>
<evidence type="ECO:0000256" key="7">
    <source>
        <dbReference type="ARBA" id="ARBA00023136"/>
    </source>
</evidence>
<dbReference type="GO" id="GO:0016020">
    <property type="term" value="C:membrane"/>
    <property type="evidence" value="ECO:0007669"/>
    <property type="project" value="UniProtKB-SubCell"/>
</dbReference>
<evidence type="ECO:0000256" key="8">
    <source>
        <dbReference type="SAM" id="MobiDB-lite"/>
    </source>
</evidence>
<accession>A0A2T0Q9B8</accession>
<sequence>MFNIGLGEFLVLGVLALLVFGPDQLPKIAAQAARLLRQVRSMADNAKQDLREGLGPEFSDFEVTDLNPRNFVRKHLFEDGEDVIRGGTTRANGSSGRRADATAQTGLPAGERPPYDSEAT</sequence>
<dbReference type="Pfam" id="PF02416">
    <property type="entry name" value="TatA_B_E"/>
    <property type="match status" value="1"/>
</dbReference>
<name>A0A2T0Q9B8_9ACTN</name>
<comment type="caution">
    <text evidence="9">The sequence shown here is derived from an EMBL/GenBank/DDBJ whole genome shotgun (WGS) entry which is preliminary data.</text>
</comment>
<dbReference type="PANTHER" id="PTHR33162:SF1">
    <property type="entry name" value="SEC-INDEPENDENT PROTEIN TRANSLOCASE PROTEIN TATA, CHLOROPLASTIC"/>
    <property type="match status" value="1"/>
</dbReference>
<evidence type="ECO:0000256" key="1">
    <source>
        <dbReference type="ARBA" id="ARBA00004167"/>
    </source>
</evidence>
<keyword evidence="6" id="KW-0811">Translocation</keyword>
<dbReference type="GO" id="GO:0015031">
    <property type="term" value="P:protein transport"/>
    <property type="evidence" value="ECO:0007669"/>
    <property type="project" value="UniProtKB-KW"/>
</dbReference>
<dbReference type="PRINTS" id="PR01506">
    <property type="entry name" value="TATBPROTEIN"/>
</dbReference>
<keyword evidence="10" id="KW-1185">Reference proteome</keyword>
<evidence type="ECO:0000256" key="5">
    <source>
        <dbReference type="ARBA" id="ARBA00022989"/>
    </source>
</evidence>